<dbReference type="Proteomes" id="UP001163046">
    <property type="component" value="Unassembled WGS sequence"/>
</dbReference>
<evidence type="ECO:0000313" key="1">
    <source>
        <dbReference type="EMBL" id="KAJ7391245.1"/>
    </source>
</evidence>
<protein>
    <submittedName>
        <fullName evidence="1">Uncharacterized protein</fullName>
    </submittedName>
</protein>
<reference evidence="1" key="1">
    <citation type="submission" date="2023-01" db="EMBL/GenBank/DDBJ databases">
        <title>Genome assembly of the deep-sea coral Lophelia pertusa.</title>
        <authorList>
            <person name="Herrera S."/>
            <person name="Cordes E."/>
        </authorList>
    </citation>
    <scope>NUCLEOTIDE SEQUENCE</scope>
    <source>
        <strain evidence="1">USNM1676648</strain>
        <tissue evidence="1">Polyp</tissue>
    </source>
</reference>
<proteinExistence type="predicted"/>
<comment type="caution">
    <text evidence="1">The sequence shown here is derived from an EMBL/GenBank/DDBJ whole genome shotgun (WGS) entry which is preliminary data.</text>
</comment>
<name>A0A9X0D903_9CNID</name>
<evidence type="ECO:0000313" key="2">
    <source>
        <dbReference type="Proteomes" id="UP001163046"/>
    </source>
</evidence>
<gene>
    <name evidence="1" type="ORF">OS493_019376</name>
</gene>
<dbReference type="EMBL" id="MU825407">
    <property type="protein sequence ID" value="KAJ7391245.1"/>
    <property type="molecule type" value="Genomic_DNA"/>
</dbReference>
<sequence length="151" mass="17674">MAAKDGQRDPFIPPKRPLFRFRNKENSELLLTCTDRAKDVAEMIKRQKGDGVFGPKLTKDQVEMEAKKRVIDASGDPSNKEWVLSQSLLQFGKYQGKNFIWLLQNDVGWAVMLMSEHEQSREKIIRSSDPQWDNKEALYRYPNYIFNCIFK</sequence>
<dbReference type="AlphaFoldDB" id="A0A9X0D903"/>
<keyword evidence="2" id="KW-1185">Reference proteome</keyword>
<accession>A0A9X0D903</accession>
<dbReference type="OrthoDB" id="8960663at2759"/>
<organism evidence="1 2">
    <name type="scientific">Desmophyllum pertusum</name>
    <dbReference type="NCBI Taxonomy" id="174260"/>
    <lineage>
        <taxon>Eukaryota</taxon>
        <taxon>Metazoa</taxon>
        <taxon>Cnidaria</taxon>
        <taxon>Anthozoa</taxon>
        <taxon>Hexacorallia</taxon>
        <taxon>Scleractinia</taxon>
        <taxon>Caryophylliina</taxon>
        <taxon>Caryophylliidae</taxon>
        <taxon>Desmophyllum</taxon>
    </lineage>
</organism>